<dbReference type="Pfam" id="PF03773">
    <property type="entry name" value="ArsP_1"/>
    <property type="match status" value="1"/>
</dbReference>
<dbReference type="InterPro" id="IPR052923">
    <property type="entry name" value="UPF0718"/>
</dbReference>
<dbReference type="KEGG" id="pei:H9L10_10290"/>
<evidence type="ECO:0000256" key="8">
    <source>
        <dbReference type="SAM" id="Phobius"/>
    </source>
</evidence>
<dbReference type="RefSeq" id="WP_166100047.1">
    <property type="nucleotide sequence ID" value="NZ_BMMY01000003.1"/>
</dbReference>
<dbReference type="InterPro" id="IPR005524">
    <property type="entry name" value="DUF318"/>
</dbReference>
<keyword evidence="4 8" id="KW-0812">Transmembrane</keyword>
<keyword evidence="6 8" id="KW-0472">Membrane</keyword>
<evidence type="ECO:0000313" key="10">
    <source>
        <dbReference type="Proteomes" id="UP000515976"/>
    </source>
</evidence>
<feature type="transmembrane region" description="Helical" evidence="8">
    <location>
        <begin position="115"/>
        <end position="136"/>
    </location>
</feature>
<dbReference type="EMBL" id="CP060712">
    <property type="protein sequence ID" value="QNN48691.1"/>
    <property type="molecule type" value="Genomic_DNA"/>
</dbReference>
<feature type="transmembrane region" description="Helical" evidence="8">
    <location>
        <begin position="50"/>
        <end position="76"/>
    </location>
</feature>
<feature type="transmembrane region" description="Helical" evidence="8">
    <location>
        <begin position="303"/>
        <end position="321"/>
    </location>
</feature>
<proteinExistence type="inferred from homology"/>
<comment type="subcellular location">
    <subcellularLocation>
        <location evidence="1">Cell membrane</location>
        <topology evidence="1">Multi-pass membrane protein</topology>
    </subcellularLocation>
</comment>
<dbReference type="Proteomes" id="UP000515976">
    <property type="component" value="Chromosome"/>
</dbReference>
<feature type="transmembrane region" description="Helical" evidence="8">
    <location>
        <begin position="276"/>
        <end position="297"/>
    </location>
</feature>
<evidence type="ECO:0000256" key="6">
    <source>
        <dbReference type="ARBA" id="ARBA00023136"/>
    </source>
</evidence>
<feature type="transmembrane region" description="Helical" evidence="8">
    <location>
        <begin position="20"/>
        <end position="38"/>
    </location>
</feature>
<evidence type="ECO:0000256" key="7">
    <source>
        <dbReference type="SAM" id="MobiDB-lite"/>
    </source>
</evidence>
<evidence type="ECO:0000256" key="5">
    <source>
        <dbReference type="ARBA" id="ARBA00022989"/>
    </source>
</evidence>
<evidence type="ECO:0000256" key="1">
    <source>
        <dbReference type="ARBA" id="ARBA00004651"/>
    </source>
</evidence>
<dbReference type="AlphaFoldDB" id="A0A7G9QZB6"/>
<dbReference type="PANTHER" id="PTHR34184">
    <property type="entry name" value="UPF0718 PROTEIN YCGR"/>
    <property type="match status" value="1"/>
</dbReference>
<sequence>MLGETWWFVRFTLEAVLELLPWFLVAIVLGVLVQHLDLDVLAKRALSRHGVLGVVLSAAVGALSPFCSFTVIPLVARLLRAGVPLSVIMAFWVASPAMDPEIFALSAAALGTDVATARLLGAVALSVGAGFLVLVAERRGRLRDVLVRSSEGAATGRPPLTPGTGCAASSAAPPDDARPWPVVLRTNARAIDGGRFARDVVRDLTGLGRWLLLAVLAQAVIVRHVPQEWVTSSLGTTAWWAVPLAALVGVPLYLNGVGAIPVAAGLLSHGMTAGAAVTFLLAGAVTTVPAMVAVRAVVRWRAFAVYLGVGLVGSTLVGLAVRPLL</sequence>
<comment type="similarity">
    <text evidence="2">Belongs to the UPF0718 family.</text>
</comment>
<organism evidence="9 10">
    <name type="scientific">Phycicoccus endophyticus</name>
    <dbReference type="NCBI Taxonomy" id="1690220"/>
    <lineage>
        <taxon>Bacteria</taxon>
        <taxon>Bacillati</taxon>
        <taxon>Actinomycetota</taxon>
        <taxon>Actinomycetes</taxon>
        <taxon>Micrococcales</taxon>
        <taxon>Intrasporangiaceae</taxon>
        <taxon>Phycicoccus</taxon>
    </lineage>
</organism>
<reference evidence="9 10" key="1">
    <citation type="submission" date="2020-08" db="EMBL/GenBank/DDBJ databases">
        <title>Genome sequence of Phycicoccus endophyticus JCM 31784T.</title>
        <authorList>
            <person name="Hyun D.-W."/>
            <person name="Bae J.-W."/>
        </authorList>
    </citation>
    <scope>NUCLEOTIDE SEQUENCE [LARGE SCALE GENOMIC DNA]</scope>
    <source>
        <strain evidence="9 10">JCM 31784</strain>
    </source>
</reference>
<feature type="region of interest" description="Disordered" evidence="7">
    <location>
        <begin position="152"/>
        <end position="175"/>
    </location>
</feature>
<dbReference type="GO" id="GO:0005886">
    <property type="term" value="C:plasma membrane"/>
    <property type="evidence" value="ECO:0007669"/>
    <property type="project" value="UniProtKB-SubCell"/>
</dbReference>
<accession>A0A7G9QZB6</accession>
<evidence type="ECO:0000256" key="2">
    <source>
        <dbReference type="ARBA" id="ARBA00006386"/>
    </source>
</evidence>
<keyword evidence="10" id="KW-1185">Reference proteome</keyword>
<evidence type="ECO:0000256" key="3">
    <source>
        <dbReference type="ARBA" id="ARBA00022475"/>
    </source>
</evidence>
<evidence type="ECO:0000256" key="4">
    <source>
        <dbReference type="ARBA" id="ARBA00022692"/>
    </source>
</evidence>
<dbReference type="PANTHER" id="PTHR34184:SF4">
    <property type="entry name" value="UPF0718 PROTEIN YCGR"/>
    <property type="match status" value="1"/>
</dbReference>
<name>A0A7G9QZB6_9MICO</name>
<feature type="transmembrane region" description="Helical" evidence="8">
    <location>
        <begin position="238"/>
        <end position="264"/>
    </location>
</feature>
<keyword evidence="5 8" id="KW-1133">Transmembrane helix</keyword>
<protein>
    <submittedName>
        <fullName evidence="9">Permease</fullName>
    </submittedName>
</protein>
<evidence type="ECO:0000313" key="9">
    <source>
        <dbReference type="EMBL" id="QNN48691.1"/>
    </source>
</evidence>
<keyword evidence="3" id="KW-1003">Cell membrane</keyword>
<gene>
    <name evidence="9" type="ORF">H9L10_10290</name>
</gene>